<dbReference type="OrthoDB" id="6581954at2759"/>
<feature type="binding site" evidence="13">
    <location>
        <position position="463"/>
    </location>
    <ligand>
        <name>Na(+)</name>
        <dbReference type="ChEBI" id="CHEBI:29101"/>
        <label>1</label>
    </ligand>
</feature>
<dbReference type="EMBL" id="JTDE01000813">
    <property type="protein sequence ID" value="KAF7260293.1"/>
    <property type="molecule type" value="Genomic_DNA"/>
</dbReference>
<protein>
    <recommendedName>
        <fullName evidence="15">Transporter</fullName>
    </recommendedName>
</protein>
<evidence type="ECO:0000256" key="15">
    <source>
        <dbReference type="RuleBase" id="RU003732"/>
    </source>
</evidence>
<evidence type="ECO:0000256" key="5">
    <source>
        <dbReference type="ARBA" id="ARBA00022723"/>
    </source>
</evidence>
<evidence type="ECO:0000256" key="13">
    <source>
        <dbReference type="PIRSR" id="PIRSR600175-1"/>
    </source>
</evidence>
<keyword evidence="11 14" id="KW-1015">Disulfide bond</keyword>
<dbReference type="PROSITE" id="PS00610">
    <property type="entry name" value="NA_NEUROTRAN_SYMP_1"/>
    <property type="match status" value="1"/>
</dbReference>
<feature type="transmembrane region" description="Helical" evidence="16">
    <location>
        <begin position="164"/>
        <end position="192"/>
    </location>
</feature>
<feature type="transmembrane region" description="Helical" evidence="16">
    <location>
        <begin position="564"/>
        <end position="583"/>
    </location>
</feature>
<dbReference type="GO" id="GO:0015874">
    <property type="term" value="P:norepinephrine transport"/>
    <property type="evidence" value="ECO:0007669"/>
    <property type="project" value="TreeGrafter"/>
</dbReference>
<evidence type="ECO:0000256" key="11">
    <source>
        <dbReference type="ARBA" id="ARBA00023157"/>
    </source>
</evidence>
<evidence type="ECO:0000256" key="1">
    <source>
        <dbReference type="ARBA" id="ARBA00004651"/>
    </source>
</evidence>
<dbReference type="PROSITE" id="PS00754">
    <property type="entry name" value="NA_NEUROTRAN_SYMP_2"/>
    <property type="match status" value="1"/>
</dbReference>
<accession>A0A8S9Z4G5</accession>
<dbReference type="Proteomes" id="UP000822476">
    <property type="component" value="Unassembled WGS sequence"/>
</dbReference>
<keyword evidence="3" id="KW-1003">Cell membrane</keyword>
<dbReference type="InterPro" id="IPR000175">
    <property type="entry name" value="Na/ntran_symport"/>
</dbReference>
<proteinExistence type="inferred from homology"/>
<keyword evidence="2 15" id="KW-0813">Transport</keyword>
<dbReference type="PANTHER" id="PTHR11616">
    <property type="entry name" value="SODIUM/CHLORIDE DEPENDENT TRANSPORTER"/>
    <property type="match status" value="1"/>
</dbReference>
<dbReference type="PROSITE" id="PS50267">
    <property type="entry name" value="NA_NEUROTRAN_SYMP_3"/>
    <property type="match status" value="1"/>
</dbReference>
<evidence type="ECO:0000256" key="16">
    <source>
        <dbReference type="SAM" id="Phobius"/>
    </source>
</evidence>
<evidence type="ECO:0000256" key="12">
    <source>
        <dbReference type="ARBA" id="ARBA00023180"/>
    </source>
</evidence>
<feature type="transmembrane region" description="Helical" evidence="16">
    <location>
        <begin position="526"/>
        <end position="543"/>
    </location>
</feature>
<sequence length="639" mass="71977">MKSDEDFVGSQGINFEPSMDTQSVMNHNVEIRLSLLSITDAQPPVNTVHLTPKSSLTNQPALLDVPKSKGPKGSVTIIEGKFRDQWNKKADFLLSVIGFAVDLANVWRFPYLCYKNGGGAFLIPYILMLLFGGIPLFYMELALGQYIRKGAITSWGRICPLFKGVGYSVVFVAFYTDWFYNMIIAWSLYYLVASFTTRLPWMDCGHDWNTERCTDTHLLQTNFTIFGSIPIGSAKNGSKNITQLDISARNGSFPVEEFFQYKVLGRTLDTNLENLGEVQWPVVLCFLAVMVICYFSLWKGIHTSGKVVWFTAIFPYVVLFILLFRGLSLDGSFNGIRYYILPDLQKLSSAEPWVDAATQVFFSLGPGFGVLMAYASYNEFHNNVYRDALVVATINSLTSLLSGFVVFSMLGYMATKRGVLVSDVIQDDPVLVFSVYPEALSTLPGSVFWSIVFFLMLLTLGLDSSFGGSEAVITALSDEFPVLGQRRELFVLGLFLFYCIIGTLESTQGGIYLFHLFERMCVEYPILLAVFCETVCVSWIYGVDNFRKNIKHMLGFEPGIFWKICWKFIAPVFIMFNIVYGLSNYQNLQMGDYKYPIWANVIGWALSLTSMLAIPVVAVYQLCITPGTLFEVCRTTFDR</sequence>
<evidence type="ECO:0000256" key="4">
    <source>
        <dbReference type="ARBA" id="ARBA00022692"/>
    </source>
</evidence>
<feature type="transmembrane region" description="Helical" evidence="16">
    <location>
        <begin position="122"/>
        <end position="143"/>
    </location>
</feature>
<dbReference type="GO" id="GO:0032809">
    <property type="term" value="C:neuronal cell body membrane"/>
    <property type="evidence" value="ECO:0007669"/>
    <property type="project" value="TreeGrafter"/>
</dbReference>
<feature type="transmembrane region" description="Helical" evidence="16">
    <location>
        <begin position="389"/>
        <end position="414"/>
    </location>
</feature>
<keyword evidence="8 16" id="KW-1133">Transmembrane helix</keyword>
<feature type="transmembrane region" description="Helical" evidence="16">
    <location>
        <begin position="307"/>
        <end position="327"/>
    </location>
</feature>
<feature type="transmembrane region" description="Helical" evidence="16">
    <location>
        <begin position="278"/>
        <end position="295"/>
    </location>
</feature>
<feature type="binding site" evidence="13">
    <location>
        <position position="105"/>
    </location>
    <ligand>
        <name>Na(+)</name>
        <dbReference type="ChEBI" id="CHEBI:29101"/>
        <label>1</label>
    </ligand>
</feature>
<organism evidence="17 18">
    <name type="scientific">Paragonimus skrjabini miyazakii</name>
    <dbReference type="NCBI Taxonomy" id="59628"/>
    <lineage>
        <taxon>Eukaryota</taxon>
        <taxon>Metazoa</taxon>
        <taxon>Spiralia</taxon>
        <taxon>Lophotrochozoa</taxon>
        <taxon>Platyhelminthes</taxon>
        <taxon>Trematoda</taxon>
        <taxon>Digenea</taxon>
        <taxon>Plagiorchiida</taxon>
        <taxon>Troglotremata</taxon>
        <taxon>Troglotrematidae</taxon>
        <taxon>Paragonimus</taxon>
    </lineage>
</organism>
<evidence type="ECO:0000256" key="2">
    <source>
        <dbReference type="ARBA" id="ARBA00022448"/>
    </source>
</evidence>
<dbReference type="InterPro" id="IPR037272">
    <property type="entry name" value="SNS_sf"/>
</dbReference>
<keyword evidence="18" id="KW-1185">Reference proteome</keyword>
<feature type="binding site" evidence="13">
    <location>
        <position position="100"/>
    </location>
    <ligand>
        <name>Na(+)</name>
        <dbReference type="ChEBI" id="CHEBI:29101"/>
        <label>1</label>
    </ligand>
</feature>
<name>A0A8S9Z4G5_9TREM</name>
<evidence type="ECO:0000256" key="6">
    <source>
        <dbReference type="ARBA" id="ARBA00022775"/>
    </source>
</evidence>
<keyword evidence="12" id="KW-0325">Glycoprotein</keyword>
<feature type="binding site" evidence="13">
    <location>
        <position position="395"/>
    </location>
    <ligand>
        <name>Na(+)</name>
        <dbReference type="ChEBI" id="CHEBI:29101"/>
        <label>1</label>
    </ligand>
</feature>
<dbReference type="GO" id="GO:0006865">
    <property type="term" value="P:amino acid transport"/>
    <property type="evidence" value="ECO:0007669"/>
    <property type="project" value="TreeGrafter"/>
</dbReference>
<evidence type="ECO:0000256" key="9">
    <source>
        <dbReference type="ARBA" id="ARBA00023053"/>
    </source>
</evidence>
<feature type="disulfide bond" evidence="14">
    <location>
        <begin position="204"/>
        <end position="213"/>
    </location>
</feature>
<evidence type="ECO:0000256" key="8">
    <source>
        <dbReference type="ARBA" id="ARBA00022989"/>
    </source>
</evidence>
<feature type="binding site" evidence="13">
    <location>
        <position position="98"/>
    </location>
    <ligand>
        <name>Na(+)</name>
        <dbReference type="ChEBI" id="CHEBI:29101"/>
        <label>1</label>
    </ligand>
</feature>
<feature type="binding site" evidence="13">
    <location>
        <position position="460"/>
    </location>
    <ligand>
        <name>Na(+)</name>
        <dbReference type="ChEBI" id="CHEBI:29101"/>
        <label>1</label>
    </ligand>
</feature>
<dbReference type="Pfam" id="PF00209">
    <property type="entry name" value="SNF"/>
    <property type="match status" value="1"/>
</dbReference>
<keyword evidence="10 16" id="KW-0472">Membrane</keyword>
<dbReference type="GO" id="GO:0046872">
    <property type="term" value="F:metal ion binding"/>
    <property type="evidence" value="ECO:0007669"/>
    <property type="project" value="UniProtKB-KW"/>
</dbReference>
<dbReference type="PANTHER" id="PTHR11616:SF320">
    <property type="entry name" value="SODIUM-DEPENDENT NORADRENALINE TRANSPORTER"/>
    <property type="match status" value="1"/>
</dbReference>
<feature type="binding site" evidence="13">
    <location>
        <position position="363"/>
    </location>
    <ligand>
        <name>Na(+)</name>
        <dbReference type="ChEBI" id="CHEBI:29101"/>
        <label>1</label>
    </ligand>
</feature>
<feature type="transmembrane region" description="Helical" evidence="16">
    <location>
        <begin position="92"/>
        <end position="110"/>
    </location>
</feature>
<dbReference type="SUPFAM" id="SSF161070">
    <property type="entry name" value="SNF-like"/>
    <property type="match status" value="1"/>
</dbReference>
<dbReference type="GO" id="GO:0051583">
    <property type="term" value="P:dopamine uptake involved in synaptic transmission"/>
    <property type="evidence" value="ECO:0007669"/>
    <property type="project" value="TreeGrafter"/>
</dbReference>
<feature type="transmembrane region" description="Helical" evidence="16">
    <location>
        <begin position="447"/>
        <end position="468"/>
    </location>
</feature>
<comment type="caution">
    <text evidence="17">The sequence shown here is derived from an EMBL/GenBank/DDBJ whole genome shotgun (WGS) entry which is preliminary data.</text>
</comment>
<evidence type="ECO:0000256" key="3">
    <source>
        <dbReference type="ARBA" id="ARBA00022475"/>
    </source>
</evidence>
<evidence type="ECO:0000256" key="7">
    <source>
        <dbReference type="ARBA" id="ARBA00022847"/>
    </source>
</evidence>
<keyword evidence="7 15" id="KW-0769">Symport</keyword>
<dbReference type="AlphaFoldDB" id="A0A8S9Z4G5"/>
<evidence type="ECO:0000313" key="18">
    <source>
        <dbReference type="Proteomes" id="UP000822476"/>
    </source>
</evidence>
<dbReference type="GO" id="GO:0030424">
    <property type="term" value="C:axon"/>
    <property type="evidence" value="ECO:0007669"/>
    <property type="project" value="TreeGrafter"/>
</dbReference>
<keyword evidence="4 15" id="KW-0812">Transmembrane</keyword>
<feature type="binding site" evidence="13">
    <location>
        <position position="101"/>
    </location>
    <ligand>
        <name>Na(+)</name>
        <dbReference type="ChEBI" id="CHEBI:29101"/>
        <label>1</label>
    </ligand>
</feature>
<evidence type="ECO:0000313" key="17">
    <source>
        <dbReference type="EMBL" id="KAF7260293.1"/>
    </source>
</evidence>
<keyword evidence="6" id="KW-0532">Neurotransmitter transport</keyword>
<reference evidence="17" key="1">
    <citation type="submission" date="2019-07" db="EMBL/GenBank/DDBJ databases">
        <title>Annotation for the trematode Paragonimus miyazaki's.</title>
        <authorList>
            <person name="Choi Y.-J."/>
        </authorList>
    </citation>
    <scope>NUCLEOTIDE SEQUENCE</scope>
    <source>
        <strain evidence="17">Japan</strain>
    </source>
</reference>
<feature type="binding site" evidence="13">
    <location>
        <position position="464"/>
    </location>
    <ligand>
        <name>Na(+)</name>
        <dbReference type="ChEBI" id="CHEBI:29101"/>
        <label>1</label>
    </ligand>
</feature>
<feature type="transmembrane region" description="Helical" evidence="16">
    <location>
        <begin position="489"/>
        <end position="514"/>
    </location>
</feature>
<evidence type="ECO:0000256" key="10">
    <source>
        <dbReference type="ARBA" id="ARBA00023136"/>
    </source>
</evidence>
<keyword evidence="9 13" id="KW-0915">Sodium</keyword>
<evidence type="ECO:0000256" key="14">
    <source>
        <dbReference type="PIRSR" id="PIRSR600175-2"/>
    </source>
</evidence>
<dbReference type="PRINTS" id="PR00176">
    <property type="entry name" value="NANEUSMPORT"/>
</dbReference>
<keyword evidence="5 13" id="KW-0479">Metal-binding</keyword>
<dbReference type="GO" id="GO:0005330">
    <property type="term" value="F:dopamine:sodium symporter activity"/>
    <property type="evidence" value="ECO:0007669"/>
    <property type="project" value="TreeGrafter"/>
</dbReference>
<feature type="transmembrane region" description="Helical" evidence="16">
    <location>
        <begin position="356"/>
        <end position="377"/>
    </location>
</feature>
<dbReference type="GO" id="GO:0042734">
    <property type="term" value="C:presynaptic membrane"/>
    <property type="evidence" value="ECO:0007669"/>
    <property type="project" value="TreeGrafter"/>
</dbReference>
<comment type="similarity">
    <text evidence="15">Belongs to the sodium:neurotransmitter symporter (SNF) (TC 2.A.22) family.</text>
</comment>
<comment type="subcellular location">
    <subcellularLocation>
        <location evidence="1">Cell membrane</location>
        <topology evidence="1">Multi-pass membrane protein</topology>
    </subcellularLocation>
</comment>
<feature type="transmembrane region" description="Helical" evidence="16">
    <location>
        <begin position="595"/>
        <end position="620"/>
    </location>
</feature>
<gene>
    <name evidence="17" type="ORF">EG68_02383</name>
</gene>